<dbReference type="AlphaFoldDB" id="A0A063YAW8"/>
<dbReference type="Proteomes" id="UP000027318">
    <property type="component" value="Unassembled WGS sequence"/>
</dbReference>
<dbReference type="PANTHER" id="PTHR34822">
    <property type="entry name" value="GRPB DOMAIN PROTEIN (AFU_ORTHOLOGUE AFUA_1G01530)"/>
    <property type="match status" value="1"/>
</dbReference>
<dbReference type="Gene3D" id="3.30.460.10">
    <property type="entry name" value="Beta Polymerase, domain 2"/>
    <property type="match status" value="1"/>
</dbReference>
<dbReference type="PANTHER" id="PTHR34822:SF1">
    <property type="entry name" value="GRPB FAMILY PROTEIN"/>
    <property type="match status" value="1"/>
</dbReference>
<comment type="caution">
    <text evidence="1">The sequence shown here is derived from an EMBL/GenBank/DDBJ whole genome shotgun (WGS) entry which is preliminary data.</text>
</comment>
<accession>A0A063YAW8</accession>
<protein>
    <recommendedName>
        <fullName evidence="3">Glutamate-rich protein grpB</fullName>
    </recommendedName>
</protein>
<evidence type="ECO:0000313" key="2">
    <source>
        <dbReference type="Proteomes" id="UP000027318"/>
    </source>
</evidence>
<sequence>MNEEESLNRAIYEEVAIFPYDKEWPLLFEEERSRLLHLFPSRFLAIEHIGSTAVPGLSAKPIIDILAGVATMESADALLEPLCQSKYTTSMEFNASLTGRRWLMRWSEGRRTHHLHLVVHGSKEWQQRLAFRDTLRTHTEIAMHYERKKQAWAAEFRSDREAYTAAKTSFIQDALRYTEK</sequence>
<dbReference type="STRING" id="267850.ADINL_0112"/>
<reference evidence="1 2" key="1">
    <citation type="journal article" date="2005" name="Int. J. Syst. Evol. Microbiol.">
        <title>Nitrincola lacisaponensis gen. nov., sp. nov., a novel alkaliphilic bacterium isolated from an alkaline, saline lake.</title>
        <authorList>
            <person name="Dimitriu P.A."/>
            <person name="Shukla S.K."/>
            <person name="Conradt J."/>
            <person name="Marquez M.C."/>
            <person name="Ventosa A."/>
            <person name="Maglia A."/>
            <person name="Peyton B.M."/>
            <person name="Pinkart H.C."/>
            <person name="Mormile M.R."/>
        </authorList>
    </citation>
    <scope>NUCLEOTIDE SEQUENCE [LARGE SCALE GENOMIC DNA]</scope>
    <source>
        <strain evidence="1 2">4CA</strain>
    </source>
</reference>
<organism evidence="1 2">
    <name type="scientific">Nitrincola lacisaponensis</name>
    <dbReference type="NCBI Taxonomy" id="267850"/>
    <lineage>
        <taxon>Bacteria</taxon>
        <taxon>Pseudomonadati</taxon>
        <taxon>Pseudomonadota</taxon>
        <taxon>Gammaproteobacteria</taxon>
        <taxon>Oceanospirillales</taxon>
        <taxon>Oceanospirillaceae</taxon>
        <taxon>Nitrincola</taxon>
    </lineage>
</organism>
<dbReference type="Pfam" id="PF04229">
    <property type="entry name" value="GrpB"/>
    <property type="match status" value="1"/>
</dbReference>
<name>A0A063YAW8_9GAMM</name>
<dbReference type="InterPro" id="IPR043519">
    <property type="entry name" value="NT_sf"/>
</dbReference>
<evidence type="ECO:0000313" key="1">
    <source>
        <dbReference type="EMBL" id="KDE41432.1"/>
    </source>
</evidence>
<dbReference type="InterPro" id="IPR007344">
    <property type="entry name" value="GrpB/CoaE"/>
</dbReference>
<dbReference type="RefSeq" id="WP_036542445.1">
    <property type="nucleotide sequence ID" value="NZ_JMSZ01000001.1"/>
</dbReference>
<dbReference type="SUPFAM" id="SSF81301">
    <property type="entry name" value="Nucleotidyltransferase"/>
    <property type="match status" value="1"/>
</dbReference>
<evidence type="ECO:0008006" key="3">
    <source>
        <dbReference type="Google" id="ProtNLM"/>
    </source>
</evidence>
<dbReference type="OrthoDB" id="9799092at2"/>
<dbReference type="EMBL" id="JMSZ01000001">
    <property type="protein sequence ID" value="KDE41432.1"/>
    <property type="molecule type" value="Genomic_DNA"/>
</dbReference>
<gene>
    <name evidence="1" type="ORF">ADINL_0112</name>
</gene>
<proteinExistence type="predicted"/>
<keyword evidence="2" id="KW-1185">Reference proteome</keyword>